<name>A0A9N9MWJ5_9CUCU</name>
<dbReference type="AlphaFoldDB" id="A0A9N9MWJ5"/>
<evidence type="ECO:0000313" key="1">
    <source>
        <dbReference type="EMBL" id="CAG9772932.1"/>
    </source>
</evidence>
<dbReference type="Proteomes" id="UP001152799">
    <property type="component" value="Chromosome 8"/>
</dbReference>
<protein>
    <submittedName>
        <fullName evidence="1">Uncharacterized protein</fullName>
    </submittedName>
</protein>
<evidence type="ECO:0000313" key="2">
    <source>
        <dbReference type="Proteomes" id="UP001152799"/>
    </source>
</evidence>
<organism evidence="1 2">
    <name type="scientific">Ceutorhynchus assimilis</name>
    <name type="common">cabbage seed weevil</name>
    <dbReference type="NCBI Taxonomy" id="467358"/>
    <lineage>
        <taxon>Eukaryota</taxon>
        <taxon>Metazoa</taxon>
        <taxon>Ecdysozoa</taxon>
        <taxon>Arthropoda</taxon>
        <taxon>Hexapoda</taxon>
        <taxon>Insecta</taxon>
        <taxon>Pterygota</taxon>
        <taxon>Neoptera</taxon>
        <taxon>Endopterygota</taxon>
        <taxon>Coleoptera</taxon>
        <taxon>Polyphaga</taxon>
        <taxon>Cucujiformia</taxon>
        <taxon>Curculionidae</taxon>
        <taxon>Ceutorhynchinae</taxon>
        <taxon>Ceutorhynchus</taxon>
    </lineage>
</organism>
<sequence>MEQNSPIMEQNEAKLGKQNAHIKPPKFSPVLLGDIPRSCVVRFHVQCAKHLEHFTPIILNAFCTRTFENQLQVHQGKQARKPRKSSIQKCQISIKPPVHTVANIPIAIIGQRPTDLPLLVPTFEIGPVPPNENGTDRDDVTPNVAPRPVMRKQHSETCMTTPTDGTMLYFVQGFEYNNGKLQTVKNKLLRKSR</sequence>
<keyword evidence="2" id="KW-1185">Reference proteome</keyword>
<accession>A0A9N9MWJ5</accession>
<reference evidence="1" key="1">
    <citation type="submission" date="2022-01" db="EMBL/GenBank/DDBJ databases">
        <authorList>
            <person name="King R."/>
        </authorList>
    </citation>
    <scope>NUCLEOTIDE SEQUENCE</scope>
</reference>
<dbReference type="EMBL" id="OU892284">
    <property type="protein sequence ID" value="CAG9772932.1"/>
    <property type="molecule type" value="Genomic_DNA"/>
</dbReference>
<dbReference type="OrthoDB" id="10630538at2759"/>
<gene>
    <name evidence="1" type="ORF">CEUTPL_LOCUS13333</name>
</gene>
<proteinExistence type="predicted"/>